<gene>
    <name evidence="15" type="primary">IYD</name>
</gene>
<dbReference type="CTD" id="389434"/>
<dbReference type="GO" id="GO:0006570">
    <property type="term" value="P:tyrosine metabolic process"/>
    <property type="evidence" value="ECO:0007669"/>
    <property type="project" value="TreeGrafter"/>
</dbReference>
<keyword evidence="5" id="KW-0288">FMN</keyword>
<evidence type="ECO:0000256" key="1">
    <source>
        <dbReference type="ARBA" id="ARBA00001917"/>
    </source>
</evidence>
<dbReference type="InterPro" id="IPR000415">
    <property type="entry name" value="Nitroreductase-like"/>
</dbReference>
<dbReference type="GO" id="GO:0005886">
    <property type="term" value="C:plasma membrane"/>
    <property type="evidence" value="ECO:0007669"/>
    <property type="project" value="TreeGrafter"/>
</dbReference>
<keyword evidence="6" id="KW-0560">Oxidoreductase</keyword>
<keyword evidence="14" id="KW-1185">Reference proteome</keyword>
<dbReference type="InterPro" id="IPR029479">
    <property type="entry name" value="Nitroreductase"/>
</dbReference>
<evidence type="ECO:0000256" key="9">
    <source>
        <dbReference type="ARBA" id="ARBA00047519"/>
    </source>
</evidence>
<dbReference type="AlphaFoldDB" id="A0AAJ7XE76"/>
<proteinExistence type="inferred from homology"/>
<organism evidence="14 15">
    <name type="scientific">Petromyzon marinus</name>
    <name type="common">Sea lamprey</name>
    <dbReference type="NCBI Taxonomy" id="7757"/>
    <lineage>
        <taxon>Eukaryota</taxon>
        <taxon>Metazoa</taxon>
        <taxon>Chordata</taxon>
        <taxon>Craniata</taxon>
        <taxon>Vertebrata</taxon>
        <taxon>Cyclostomata</taxon>
        <taxon>Hyperoartia</taxon>
        <taxon>Petromyzontiformes</taxon>
        <taxon>Petromyzontidae</taxon>
        <taxon>Petromyzon</taxon>
    </lineage>
</organism>
<feature type="signal peptide" evidence="12">
    <location>
        <begin position="1"/>
        <end position="31"/>
    </location>
</feature>
<comment type="catalytic activity">
    <reaction evidence="9">
        <text>3-iodo-L-tyrosine + iodide + NADP(+) = 3,5-diiodo-L-tyrosine + NADPH + H(+)</text>
        <dbReference type="Rhea" id="RHEA:27457"/>
        <dbReference type="ChEBI" id="CHEBI:15378"/>
        <dbReference type="ChEBI" id="CHEBI:16382"/>
        <dbReference type="ChEBI" id="CHEBI:57506"/>
        <dbReference type="ChEBI" id="CHEBI:57783"/>
        <dbReference type="ChEBI" id="CHEBI:58349"/>
        <dbReference type="ChEBI" id="CHEBI:59898"/>
    </reaction>
    <physiologicalReaction direction="right-to-left" evidence="9">
        <dbReference type="Rhea" id="RHEA:27459"/>
    </physiologicalReaction>
</comment>
<sequence length="338" mass="37582">MSWWELPLTSSLSAPLLLLLAACLLLGWALGRPPRSSSGGETRTTTRRRRTRGGGRMEVWAGDDLVDDTDPAKEKTEGESRLQHALDIGPAEEADEEEGDEVVEGDEVEEGDEVGEAGSIPFSLPRHGEADMLRRSREFYELMDARRSVRHFSAEPVPLAVIQNVVRTAGSSPSGAHTEPWTFVVVRDAATKRRVRLAVEAEEEVNYQRRMGARWVRDVHRLSRSLSWQKPYLETAPYLIVVFKQVYGTRPHDGSRVVHYYNEISTSIACGILLAALQNVGLATLTSTPLNCGARLRELLRRPDNEKLLMLLPVGFPARGATVPNLARKPLDDIMVLV</sequence>
<feature type="compositionally biased region" description="Acidic residues" evidence="11">
    <location>
        <begin position="90"/>
        <end position="115"/>
    </location>
</feature>
<evidence type="ECO:0000256" key="12">
    <source>
        <dbReference type="SAM" id="SignalP"/>
    </source>
</evidence>
<protein>
    <recommendedName>
        <fullName evidence="3">iodotyrosine deiodinase</fullName>
        <ecNumber evidence="3">1.21.1.1</ecNumber>
    </recommendedName>
</protein>
<comment type="catalytic activity">
    <reaction evidence="7">
        <text>iodide + L-tyrosine + NADP(+) = 3-iodo-L-tyrosine + NADPH</text>
        <dbReference type="Rhea" id="RHEA:27453"/>
        <dbReference type="ChEBI" id="CHEBI:16382"/>
        <dbReference type="ChEBI" id="CHEBI:57783"/>
        <dbReference type="ChEBI" id="CHEBI:58315"/>
        <dbReference type="ChEBI" id="CHEBI:58349"/>
        <dbReference type="ChEBI" id="CHEBI:59898"/>
    </reaction>
    <physiologicalReaction direction="right-to-left" evidence="7">
        <dbReference type="Rhea" id="RHEA:27455"/>
    </physiologicalReaction>
</comment>
<name>A0AAJ7XE76_PETMA</name>
<dbReference type="GeneID" id="116953850"/>
<feature type="domain" description="Nitroreductase" evidence="13">
    <location>
        <begin position="145"/>
        <end position="315"/>
    </location>
</feature>
<comment type="similarity">
    <text evidence="2">Belongs to the nitroreductase family.</text>
</comment>
<feature type="compositionally biased region" description="Basic and acidic residues" evidence="11">
    <location>
        <begin position="70"/>
        <end position="84"/>
    </location>
</feature>
<accession>A0AAJ7XE76</accession>
<dbReference type="RefSeq" id="XP_032830003.1">
    <property type="nucleotide sequence ID" value="XM_032974112.1"/>
</dbReference>
<dbReference type="SUPFAM" id="SSF55469">
    <property type="entry name" value="FMN-dependent nitroreductase-like"/>
    <property type="match status" value="1"/>
</dbReference>
<comment type="catalytic activity">
    <reaction evidence="8">
        <text>bromide + L-tyrosine + NADP(+) = 3-bromo-L-tyrosine + NADPH</text>
        <dbReference type="Rhea" id="RHEA:70347"/>
        <dbReference type="ChEBI" id="CHEBI:15858"/>
        <dbReference type="ChEBI" id="CHEBI:57783"/>
        <dbReference type="ChEBI" id="CHEBI:58315"/>
        <dbReference type="ChEBI" id="CHEBI:58349"/>
        <dbReference type="ChEBI" id="CHEBI:189423"/>
    </reaction>
    <physiologicalReaction direction="right-to-left" evidence="8">
        <dbReference type="Rhea" id="RHEA:70349"/>
    </physiologicalReaction>
</comment>
<feature type="chain" id="PRO_5042501488" description="iodotyrosine deiodinase" evidence="12">
    <location>
        <begin position="32"/>
        <end position="338"/>
    </location>
</feature>
<evidence type="ECO:0000256" key="5">
    <source>
        <dbReference type="ARBA" id="ARBA00022643"/>
    </source>
</evidence>
<dbReference type="GO" id="GO:0140616">
    <property type="term" value="F:iodotyrosine deiodinase activity"/>
    <property type="evidence" value="ECO:0007669"/>
    <property type="project" value="UniProtKB-EC"/>
</dbReference>
<reference evidence="15" key="1">
    <citation type="submission" date="2025-08" db="UniProtKB">
        <authorList>
            <consortium name="RefSeq"/>
        </authorList>
    </citation>
    <scope>IDENTIFICATION</scope>
    <source>
        <tissue evidence="15">Sperm</tissue>
    </source>
</reference>
<dbReference type="Proteomes" id="UP001318040">
    <property type="component" value="Chromosome 53"/>
</dbReference>
<dbReference type="PANTHER" id="PTHR23026:SF90">
    <property type="entry name" value="IODOTYROSINE DEIODINASE 1"/>
    <property type="match status" value="1"/>
</dbReference>
<evidence type="ECO:0000313" key="14">
    <source>
        <dbReference type="Proteomes" id="UP001318040"/>
    </source>
</evidence>
<evidence type="ECO:0000256" key="6">
    <source>
        <dbReference type="ARBA" id="ARBA00023002"/>
    </source>
</evidence>
<dbReference type="FunFam" id="3.40.109.10:FF:000004">
    <property type="entry name" value="Iodotyrosine deiodinase 1"/>
    <property type="match status" value="1"/>
</dbReference>
<keyword evidence="12" id="KW-0732">Signal</keyword>
<evidence type="ECO:0000256" key="4">
    <source>
        <dbReference type="ARBA" id="ARBA00022630"/>
    </source>
</evidence>
<comment type="cofactor">
    <cofactor evidence="1">
        <name>FMN</name>
        <dbReference type="ChEBI" id="CHEBI:58210"/>
    </cofactor>
</comment>
<evidence type="ECO:0000256" key="3">
    <source>
        <dbReference type="ARBA" id="ARBA00012348"/>
    </source>
</evidence>
<dbReference type="PANTHER" id="PTHR23026">
    <property type="entry name" value="NADPH NITROREDUCTASE"/>
    <property type="match status" value="1"/>
</dbReference>
<dbReference type="EC" id="1.21.1.1" evidence="3"/>
<dbReference type="CDD" id="cd02144">
    <property type="entry name" value="iodotyrosine_dehalogenase"/>
    <property type="match status" value="1"/>
</dbReference>
<evidence type="ECO:0000256" key="10">
    <source>
        <dbReference type="ARBA" id="ARBA00048356"/>
    </source>
</evidence>
<evidence type="ECO:0000256" key="7">
    <source>
        <dbReference type="ARBA" id="ARBA00033619"/>
    </source>
</evidence>
<evidence type="ECO:0000256" key="2">
    <source>
        <dbReference type="ARBA" id="ARBA00007118"/>
    </source>
</evidence>
<evidence type="ECO:0000259" key="13">
    <source>
        <dbReference type="Pfam" id="PF00881"/>
    </source>
</evidence>
<keyword evidence="4" id="KW-0285">Flavoprotein</keyword>
<dbReference type="KEGG" id="pmrn:116953850"/>
<dbReference type="InterPro" id="IPR050627">
    <property type="entry name" value="Nitroreductase/BluB"/>
</dbReference>
<feature type="region of interest" description="Disordered" evidence="11">
    <location>
        <begin position="33"/>
        <end position="125"/>
    </location>
</feature>
<dbReference type="Pfam" id="PF00881">
    <property type="entry name" value="Nitroreductase"/>
    <property type="match status" value="1"/>
</dbReference>
<evidence type="ECO:0000256" key="8">
    <source>
        <dbReference type="ARBA" id="ARBA00033666"/>
    </source>
</evidence>
<comment type="catalytic activity">
    <reaction evidence="10">
        <text>L-tyrosine + chloride + NADP(+) = 3-chloro-L-tyrosine + NADPH</text>
        <dbReference type="Rhea" id="RHEA:70343"/>
        <dbReference type="ChEBI" id="CHEBI:17996"/>
        <dbReference type="ChEBI" id="CHEBI:57783"/>
        <dbReference type="ChEBI" id="CHEBI:58315"/>
        <dbReference type="ChEBI" id="CHEBI:58349"/>
        <dbReference type="ChEBI" id="CHEBI:189422"/>
    </reaction>
    <physiologicalReaction direction="right-to-left" evidence="10">
        <dbReference type="Rhea" id="RHEA:70345"/>
    </physiologicalReaction>
</comment>
<evidence type="ECO:0000313" key="15">
    <source>
        <dbReference type="RefSeq" id="XP_032830003.1"/>
    </source>
</evidence>
<dbReference type="Gene3D" id="3.40.109.10">
    <property type="entry name" value="NADH Oxidase"/>
    <property type="match status" value="1"/>
</dbReference>
<evidence type="ECO:0000256" key="11">
    <source>
        <dbReference type="SAM" id="MobiDB-lite"/>
    </source>
</evidence>